<evidence type="ECO:0000256" key="4">
    <source>
        <dbReference type="ARBA" id="ARBA00022692"/>
    </source>
</evidence>
<feature type="transmembrane region" description="Helical" evidence="7">
    <location>
        <begin position="133"/>
        <end position="153"/>
    </location>
</feature>
<evidence type="ECO:0000256" key="5">
    <source>
        <dbReference type="ARBA" id="ARBA00022989"/>
    </source>
</evidence>
<comment type="subunit">
    <text evidence="7">The complex comprises the extracytoplasmic solute receptor protein and the two transmembrane proteins.</text>
</comment>
<feature type="transmembrane region" description="Helical" evidence="7">
    <location>
        <begin position="173"/>
        <end position="198"/>
    </location>
</feature>
<evidence type="ECO:0000256" key="3">
    <source>
        <dbReference type="ARBA" id="ARBA00022519"/>
    </source>
</evidence>
<keyword evidence="4 7" id="KW-0812">Transmembrane</keyword>
<evidence type="ECO:0000256" key="2">
    <source>
        <dbReference type="ARBA" id="ARBA00022475"/>
    </source>
</evidence>
<dbReference type="InterPro" id="IPR004681">
    <property type="entry name" value="TRAP_DctM"/>
</dbReference>
<protein>
    <recommendedName>
        <fullName evidence="7">TRAP transporter large permease protein</fullName>
    </recommendedName>
</protein>
<dbReference type="RefSeq" id="WP_119516624.1">
    <property type="nucleotide sequence ID" value="NZ_NQYH01000011.1"/>
</dbReference>
<dbReference type="AlphaFoldDB" id="A0A3A1YRI2"/>
<keyword evidence="7" id="KW-0813">Transport</keyword>
<proteinExistence type="inferred from homology"/>
<comment type="similarity">
    <text evidence="7">Belongs to the TRAP transporter large permease family.</text>
</comment>
<dbReference type="EMBL" id="NQYH01000011">
    <property type="protein sequence ID" value="RIY40096.1"/>
    <property type="molecule type" value="Genomic_DNA"/>
</dbReference>
<feature type="transmembrane region" description="Helical" evidence="7">
    <location>
        <begin position="6"/>
        <end position="36"/>
    </location>
</feature>
<keyword evidence="2" id="KW-1003">Cell membrane</keyword>
<reference evidence="9 10" key="1">
    <citation type="submission" date="2017-08" db="EMBL/GenBank/DDBJ databases">
        <title>Pusillimonas indicus sp. nov., a member of the family Alcaligenaceae isolated from surface seawater.</title>
        <authorList>
            <person name="Li J."/>
        </authorList>
    </citation>
    <scope>NUCLEOTIDE SEQUENCE [LARGE SCALE GENOMIC DNA]</scope>
    <source>
        <strain evidence="9 10">L52-1-41</strain>
    </source>
</reference>
<comment type="function">
    <text evidence="7">Part of the tripartite ATP-independent periplasmic (TRAP) transport system.</text>
</comment>
<evidence type="ECO:0000256" key="1">
    <source>
        <dbReference type="ARBA" id="ARBA00004429"/>
    </source>
</evidence>
<feature type="transmembrane region" description="Helical" evidence="7">
    <location>
        <begin position="313"/>
        <end position="330"/>
    </location>
</feature>
<dbReference type="Pfam" id="PF06808">
    <property type="entry name" value="DctM"/>
    <property type="match status" value="1"/>
</dbReference>
<evidence type="ECO:0000313" key="10">
    <source>
        <dbReference type="Proteomes" id="UP000266206"/>
    </source>
</evidence>
<feature type="transmembrane region" description="Helical" evidence="7">
    <location>
        <begin position="397"/>
        <end position="418"/>
    </location>
</feature>
<dbReference type="GO" id="GO:0022857">
    <property type="term" value="F:transmembrane transporter activity"/>
    <property type="evidence" value="ECO:0007669"/>
    <property type="project" value="UniProtKB-UniRule"/>
</dbReference>
<gene>
    <name evidence="9" type="ORF">CJP73_12180</name>
</gene>
<evidence type="ECO:0000259" key="8">
    <source>
        <dbReference type="Pfam" id="PF06808"/>
    </source>
</evidence>
<dbReference type="PANTHER" id="PTHR33362:SF5">
    <property type="entry name" value="C4-DICARBOXYLATE TRAP TRANSPORTER LARGE PERMEASE PROTEIN DCTM"/>
    <property type="match status" value="1"/>
</dbReference>
<dbReference type="NCBIfam" id="TIGR00786">
    <property type="entry name" value="dctM"/>
    <property type="match status" value="1"/>
</dbReference>
<comment type="caution">
    <text evidence="9">The sequence shown here is derived from an EMBL/GenBank/DDBJ whole genome shotgun (WGS) entry which is preliminary data.</text>
</comment>
<evidence type="ECO:0000256" key="7">
    <source>
        <dbReference type="RuleBase" id="RU369079"/>
    </source>
</evidence>
<evidence type="ECO:0000256" key="6">
    <source>
        <dbReference type="ARBA" id="ARBA00023136"/>
    </source>
</evidence>
<keyword evidence="6 7" id="KW-0472">Membrane</keyword>
<dbReference type="OrthoDB" id="9796052at2"/>
<keyword evidence="3 7" id="KW-0997">Cell inner membrane</keyword>
<dbReference type="PIRSF" id="PIRSF006066">
    <property type="entry name" value="HI0050"/>
    <property type="match status" value="1"/>
</dbReference>
<feature type="transmembrane region" description="Helical" evidence="7">
    <location>
        <begin position="275"/>
        <end position="293"/>
    </location>
</feature>
<comment type="subcellular location">
    <subcellularLocation>
        <location evidence="1 7">Cell inner membrane</location>
        <topology evidence="1 7">Multi-pass membrane protein</topology>
    </subcellularLocation>
</comment>
<feature type="transmembrane region" description="Helical" evidence="7">
    <location>
        <begin position="95"/>
        <end position="121"/>
    </location>
</feature>
<feature type="transmembrane region" description="Helical" evidence="7">
    <location>
        <begin position="219"/>
        <end position="239"/>
    </location>
</feature>
<name>A0A3A1YRI2_9BURK</name>
<dbReference type="PANTHER" id="PTHR33362">
    <property type="entry name" value="SIALIC ACID TRAP TRANSPORTER PERMEASE PROTEIN SIAT-RELATED"/>
    <property type="match status" value="1"/>
</dbReference>
<feature type="transmembrane region" description="Helical" evidence="7">
    <location>
        <begin position="360"/>
        <end position="385"/>
    </location>
</feature>
<evidence type="ECO:0000313" key="9">
    <source>
        <dbReference type="EMBL" id="RIY40096.1"/>
    </source>
</evidence>
<sequence length="430" mass="45433">MTLALIGFAAVLVLAFIGVPLAFSMILIGTAGFAVLRGLDPAMTMLAQQVVDVSSNYGLSVLPMFILMGLFIFKADISEELYDAANAWLGHLKGGLAHATVLACGLFGAISGSSIAASATMSKVAIPPMRRSGYHDAISTGSIASGGVLAAVIPPSVPLIVYGLLTETDIKKLFLGTLFPGLILVLLFMLAIVITIGLRPKLGPQGQLSSMSERLRKTSKLWSVFVLLLLVMGGMYGGLFTVTESAGIGAMGALAIGVVRRRLAIKDIINCMMEATKITTMIFVILFGALTFANFVNLSGMTFELVMLIEDLGLSRVGVLIAIALIYLVMGCVMESMGLLILTAPIFLAVVQNLGVDPIWFGIFVVMMIEIGMLTPPVGMNVFTVKAINPDIPLTTIFAGTAPFLAACIVIIGLIIAWPDLVMAPTTWVR</sequence>
<feature type="domain" description="TRAP C4-dicarboxylate transport system permease DctM subunit" evidence="8">
    <location>
        <begin position="8"/>
        <end position="420"/>
    </location>
</feature>
<keyword evidence="5 7" id="KW-1133">Transmembrane helix</keyword>
<feature type="transmembrane region" description="Helical" evidence="7">
    <location>
        <begin position="245"/>
        <end position="263"/>
    </location>
</feature>
<dbReference type="GO" id="GO:0005886">
    <property type="term" value="C:plasma membrane"/>
    <property type="evidence" value="ECO:0007669"/>
    <property type="project" value="UniProtKB-SubCell"/>
</dbReference>
<dbReference type="InterPro" id="IPR010656">
    <property type="entry name" value="DctM"/>
</dbReference>
<accession>A0A3A1YRI2</accession>
<feature type="transmembrane region" description="Helical" evidence="7">
    <location>
        <begin position="57"/>
        <end position="75"/>
    </location>
</feature>
<organism evidence="9 10">
    <name type="scientific">Neopusillimonas maritima</name>
    <dbReference type="NCBI Taxonomy" id="2026239"/>
    <lineage>
        <taxon>Bacteria</taxon>
        <taxon>Pseudomonadati</taxon>
        <taxon>Pseudomonadota</taxon>
        <taxon>Betaproteobacteria</taxon>
        <taxon>Burkholderiales</taxon>
        <taxon>Alcaligenaceae</taxon>
        <taxon>Neopusillimonas</taxon>
    </lineage>
</organism>
<dbReference type="Proteomes" id="UP000266206">
    <property type="component" value="Unassembled WGS sequence"/>
</dbReference>